<name>A0A914CI97_9BILA</name>
<sequence length="112" mass="13245">MLQLRWRFGFHPFYRRKLFSLAAKAFNNTYKELFIGLKYNPYTWSWVDGTPYNWWPNSWNSTSFGSSNYYGLIEVGTTSNKFSWDYDGTSSTYPAICDSDPSFLKKEKKIVN</sequence>
<dbReference type="Proteomes" id="UP000887540">
    <property type="component" value="Unplaced"/>
</dbReference>
<dbReference type="Gene3D" id="3.10.100.10">
    <property type="entry name" value="Mannose-Binding Protein A, subunit A"/>
    <property type="match status" value="1"/>
</dbReference>
<dbReference type="InterPro" id="IPR016186">
    <property type="entry name" value="C-type_lectin-like/link_sf"/>
</dbReference>
<evidence type="ECO:0000313" key="1">
    <source>
        <dbReference type="Proteomes" id="UP000887540"/>
    </source>
</evidence>
<dbReference type="WBParaSite" id="ACRNAN_scaffold10965.g18734.t1">
    <property type="protein sequence ID" value="ACRNAN_scaffold10965.g18734.t1"/>
    <property type="gene ID" value="ACRNAN_scaffold10965.g18734"/>
</dbReference>
<protein>
    <submittedName>
        <fullName evidence="2">C-type lectin domain-containing protein</fullName>
    </submittedName>
</protein>
<evidence type="ECO:0000313" key="2">
    <source>
        <dbReference type="WBParaSite" id="ACRNAN_scaffold10965.g18734.t1"/>
    </source>
</evidence>
<dbReference type="InterPro" id="IPR016187">
    <property type="entry name" value="CTDL_fold"/>
</dbReference>
<organism evidence="1 2">
    <name type="scientific">Acrobeloides nanus</name>
    <dbReference type="NCBI Taxonomy" id="290746"/>
    <lineage>
        <taxon>Eukaryota</taxon>
        <taxon>Metazoa</taxon>
        <taxon>Ecdysozoa</taxon>
        <taxon>Nematoda</taxon>
        <taxon>Chromadorea</taxon>
        <taxon>Rhabditida</taxon>
        <taxon>Tylenchina</taxon>
        <taxon>Cephalobomorpha</taxon>
        <taxon>Cephaloboidea</taxon>
        <taxon>Cephalobidae</taxon>
        <taxon>Acrobeloides</taxon>
    </lineage>
</organism>
<reference evidence="2" key="1">
    <citation type="submission" date="2022-11" db="UniProtKB">
        <authorList>
            <consortium name="WormBaseParasite"/>
        </authorList>
    </citation>
    <scope>IDENTIFICATION</scope>
</reference>
<dbReference type="SUPFAM" id="SSF56436">
    <property type="entry name" value="C-type lectin-like"/>
    <property type="match status" value="1"/>
</dbReference>
<proteinExistence type="predicted"/>
<accession>A0A914CI97</accession>
<dbReference type="AlphaFoldDB" id="A0A914CI97"/>
<keyword evidence="1" id="KW-1185">Reference proteome</keyword>